<dbReference type="AlphaFoldDB" id="A0ABD1FHJ3"/>
<protein>
    <submittedName>
        <fullName evidence="2">Uncharacterized protein</fullName>
    </submittedName>
</protein>
<proteinExistence type="predicted"/>
<name>A0ABD1FHJ3_SALDI</name>
<feature type="compositionally biased region" description="Acidic residues" evidence="1">
    <location>
        <begin position="1"/>
        <end position="14"/>
    </location>
</feature>
<feature type="region of interest" description="Disordered" evidence="1">
    <location>
        <begin position="1"/>
        <end position="30"/>
    </location>
</feature>
<keyword evidence="3" id="KW-1185">Reference proteome</keyword>
<dbReference type="EMBL" id="JBEAFC010000015">
    <property type="protein sequence ID" value="KAL1531313.1"/>
    <property type="molecule type" value="Genomic_DNA"/>
</dbReference>
<feature type="compositionally biased region" description="Basic and acidic residues" evidence="1">
    <location>
        <begin position="17"/>
        <end position="30"/>
    </location>
</feature>
<organism evidence="2 3">
    <name type="scientific">Salvia divinorum</name>
    <name type="common">Maria pastora</name>
    <name type="synonym">Diviner's sage</name>
    <dbReference type="NCBI Taxonomy" id="28513"/>
    <lineage>
        <taxon>Eukaryota</taxon>
        <taxon>Viridiplantae</taxon>
        <taxon>Streptophyta</taxon>
        <taxon>Embryophyta</taxon>
        <taxon>Tracheophyta</taxon>
        <taxon>Spermatophyta</taxon>
        <taxon>Magnoliopsida</taxon>
        <taxon>eudicotyledons</taxon>
        <taxon>Gunneridae</taxon>
        <taxon>Pentapetalae</taxon>
        <taxon>asterids</taxon>
        <taxon>lamiids</taxon>
        <taxon>Lamiales</taxon>
        <taxon>Lamiaceae</taxon>
        <taxon>Nepetoideae</taxon>
        <taxon>Mentheae</taxon>
        <taxon>Salviinae</taxon>
        <taxon>Salvia</taxon>
        <taxon>Salvia subgen. Calosphace</taxon>
    </lineage>
</organism>
<sequence>MDDPFFIDPEEEVASEGSREKEKEEETKERALKLPPFSRFIKEFIAGKAKTDGKIVIGENISAVIQKRKLPSKRADPPGCSHYPSPSAM</sequence>
<reference evidence="2 3" key="1">
    <citation type="submission" date="2024-06" db="EMBL/GenBank/DDBJ databases">
        <title>A chromosome level genome sequence of Diviner's sage (Salvia divinorum).</title>
        <authorList>
            <person name="Ford S.A."/>
            <person name="Ro D.-K."/>
            <person name="Ness R.W."/>
            <person name="Phillips M.A."/>
        </authorList>
    </citation>
    <scope>NUCLEOTIDE SEQUENCE [LARGE SCALE GENOMIC DNA]</scope>
    <source>
        <strain evidence="2">SAF-2024a</strain>
        <tissue evidence="2">Leaf</tissue>
    </source>
</reference>
<dbReference type="Proteomes" id="UP001567538">
    <property type="component" value="Unassembled WGS sequence"/>
</dbReference>
<comment type="caution">
    <text evidence="2">The sequence shown here is derived from an EMBL/GenBank/DDBJ whole genome shotgun (WGS) entry which is preliminary data.</text>
</comment>
<accession>A0ABD1FHJ3</accession>
<gene>
    <name evidence="2" type="ORF">AAHA92_34004</name>
</gene>
<feature type="region of interest" description="Disordered" evidence="1">
    <location>
        <begin position="68"/>
        <end position="89"/>
    </location>
</feature>
<evidence type="ECO:0000313" key="3">
    <source>
        <dbReference type="Proteomes" id="UP001567538"/>
    </source>
</evidence>
<evidence type="ECO:0000313" key="2">
    <source>
        <dbReference type="EMBL" id="KAL1531313.1"/>
    </source>
</evidence>
<evidence type="ECO:0000256" key="1">
    <source>
        <dbReference type="SAM" id="MobiDB-lite"/>
    </source>
</evidence>